<proteinExistence type="predicted"/>
<accession>A0A0P9EEK4</accession>
<evidence type="ECO:0000313" key="2">
    <source>
        <dbReference type="Proteomes" id="UP000053890"/>
    </source>
</evidence>
<reference evidence="1 2" key="1">
    <citation type="journal article" date="2015" name="Front. Microbiol.">
        <title>Genome sequence of the plant growth promoting endophytic yeast Rhodotorula graminis WP1.</title>
        <authorList>
            <person name="Firrincieli A."/>
            <person name="Otillar R."/>
            <person name="Salamov A."/>
            <person name="Schmutz J."/>
            <person name="Khan Z."/>
            <person name="Redman R.S."/>
            <person name="Fleck N.D."/>
            <person name="Lindquist E."/>
            <person name="Grigoriev I.V."/>
            <person name="Doty S.L."/>
        </authorList>
    </citation>
    <scope>NUCLEOTIDE SEQUENCE [LARGE SCALE GENOMIC DNA]</scope>
    <source>
        <strain evidence="1 2">WP1</strain>
    </source>
</reference>
<dbReference type="AlphaFoldDB" id="A0A0P9EEK4"/>
<dbReference type="RefSeq" id="XP_018267867.1">
    <property type="nucleotide sequence ID" value="XM_018418341.1"/>
</dbReference>
<name>A0A0P9EEK4_RHOGW</name>
<evidence type="ECO:0000313" key="1">
    <source>
        <dbReference type="EMBL" id="KPV71818.1"/>
    </source>
</evidence>
<protein>
    <recommendedName>
        <fullName evidence="3">F-box domain-containing protein</fullName>
    </recommendedName>
</protein>
<organism evidence="1 2">
    <name type="scientific">Rhodotorula graminis (strain WP1)</name>
    <dbReference type="NCBI Taxonomy" id="578459"/>
    <lineage>
        <taxon>Eukaryota</taxon>
        <taxon>Fungi</taxon>
        <taxon>Dikarya</taxon>
        <taxon>Basidiomycota</taxon>
        <taxon>Pucciniomycotina</taxon>
        <taxon>Microbotryomycetes</taxon>
        <taxon>Sporidiobolales</taxon>
        <taxon>Sporidiobolaceae</taxon>
        <taxon>Rhodotorula</taxon>
    </lineage>
</organism>
<gene>
    <name evidence="1" type="ORF">RHOBADRAFT_56430</name>
</gene>
<dbReference type="Proteomes" id="UP000053890">
    <property type="component" value="Unassembled WGS sequence"/>
</dbReference>
<dbReference type="EMBL" id="KQ474091">
    <property type="protein sequence ID" value="KPV71818.1"/>
    <property type="molecule type" value="Genomic_DNA"/>
</dbReference>
<keyword evidence="2" id="KW-1185">Reference proteome</keyword>
<sequence>MVASFASLPLELVSRVVDMVHVQDRAWTALVIHRARQSGAANYLGRRGDDVPAGKWSSWYGRGVLALAQVDRRLRAVAVPRLYESLPARSTRTNYYYFRIVGQPLGQHVRHLDCSLFDKVELAFPVACALQALLNLTSIASALGRVTTLEILSGDAHVVAHALSHVNKHLLGRLVLVPTASLVPVPGEPVIDFNDFEALVEVELGVASSQDWLRLQDILRFPHLRSLSIKCEDYPHREAYEDVVVWAHHVAPSLVVLKLHNCDPAADYFPADCPSPLLPYLRVLRLDTDQMPELDWLSLDRLPALERFDANVLGRPYPHPLSGAAPSKRTTLRSVHVTYNDTSPIPLEPAERAEWDKLGIRIFERWTPSYDAAPETSGLPKYEHGSLEGAEEAVEAVARLFSWATERARWLAHVGDSGGLDELSEAAYRLRERFVVEHM</sequence>
<evidence type="ECO:0008006" key="3">
    <source>
        <dbReference type="Google" id="ProtNLM"/>
    </source>
</evidence>
<dbReference type="GeneID" id="28978788"/>